<protein>
    <submittedName>
        <fullName evidence="3">EutN/CcmL family microcompartment protein</fullName>
    </submittedName>
</protein>
<evidence type="ECO:0000256" key="2">
    <source>
        <dbReference type="ARBA" id="ARBA00024446"/>
    </source>
</evidence>
<keyword evidence="2" id="KW-1283">Bacterial microcompartment</keyword>
<dbReference type="Gene3D" id="2.40.50.220">
    <property type="entry name" value="EutN/Ccml"/>
    <property type="match status" value="1"/>
</dbReference>
<evidence type="ECO:0000313" key="3">
    <source>
        <dbReference type="EMBL" id="WRQ87645.1"/>
    </source>
</evidence>
<evidence type="ECO:0000313" key="4">
    <source>
        <dbReference type="Proteomes" id="UP000738431"/>
    </source>
</evidence>
<organism evidence="3 4">
    <name type="scientific">Actomonas aquatica</name>
    <dbReference type="NCBI Taxonomy" id="2866162"/>
    <lineage>
        <taxon>Bacteria</taxon>
        <taxon>Pseudomonadati</taxon>
        <taxon>Verrucomicrobiota</taxon>
        <taxon>Opitutia</taxon>
        <taxon>Opitutales</taxon>
        <taxon>Opitutaceae</taxon>
        <taxon>Actomonas</taxon>
    </lineage>
</organism>
<keyword evidence="4" id="KW-1185">Reference proteome</keyword>
<accession>A0ABZ1CBG6</accession>
<dbReference type="EMBL" id="CP139781">
    <property type="protein sequence ID" value="WRQ87645.1"/>
    <property type="molecule type" value="Genomic_DNA"/>
</dbReference>
<dbReference type="InterPro" id="IPR004992">
    <property type="entry name" value="EutN_CcmL"/>
</dbReference>
<name>A0ABZ1CBG6_9BACT</name>
<dbReference type="Proteomes" id="UP000738431">
    <property type="component" value="Chromosome"/>
</dbReference>
<dbReference type="RefSeq" id="WP_221030197.1">
    <property type="nucleotide sequence ID" value="NZ_CP139781.1"/>
</dbReference>
<gene>
    <name evidence="3" type="ORF">K1X11_022760</name>
</gene>
<evidence type="ECO:0000256" key="1">
    <source>
        <dbReference type="ARBA" id="ARBA00024322"/>
    </source>
</evidence>
<sequence length="90" mass="9517">MILARVDGTLIPATCPPSMVGKRTIICQPLGADGEDIGTPILAYDPLVSGLHQQVLISTDGSQTRQLVGDPHSPLRNFVLALVDPTLSSR</sequence>
<reference evidence="3 4" key="1">
    <citation type="submission" date="2021-08" db="EMBL/GenBank/DDBJ databases">
        <authorList>
            <person name="Zhang D."/>
            <person name="Zhang A."/>
            <person name="Wang L."/>
        </authorList>
    </citation>
    <scope>NUCLEOTIDE SEQUENCE [LARGE SCALE GENOMIC DNA]</scope>
    <source>
        <strain evidence="3 4">WL0086</strain>
    </source>
</reference>
<dbReference type="SUPFAM" id="SSF159133">
    <property type="entry name" value="EutN/CcmL-like"/>
    <property type="match status" value="1"/>
</dbReference>
<proteinExistence type="predicted"/>
<dbReference type="InterPro" id="IPR036677">
    <property type="entry name" value="EutN_CcmL_sf"/>
</dbReference>
<dbReference type="PROSITE" id="PS51932">
    <property type="entry name" value="BMV"/>
    <property type="match status" value="1"/>
</dbReference>
<comment type="subcellular location">
    <subcellularLocation>
        <location evidence="1">Bacterial microcompartment</location>
    </subcellularLocation>
</comment>
<reference evidence="3 4" key="2">
    <citation type="submission" date="2023-12" db="EMBL/GenBank/DDBJ databases">
        <title>Description of an unclassified Opitutus bacterium of Verrucomicrobiota.</title>
        <authorList>
            <person name="Zhang D.-F."/>
        </authorList>
    </citation>
    <scope>NUCLEOTIDE SEQUENCE [LARGE SCALE GENOMIC DNA]</scope>
    <source>
        <strain evidence="3 4">WL0086</strain>
    </source>
</reference>
<dbReference type="Pfam" id="PF03319">
    <property type="entry name" value="EutN_CcmL"/>
    <property type="match status" value="1"/>
</dbReference>